<dbReference type="GO" id="GO:0007165">
    <property type="term" value="P:signal transduction"/>
    <property type="evidence" value="ECO:0007669"/>
    <property type="project" value="InterPro"/>
</dbReference>
<dbReference type="Proteomes" id="UP000676336">
    <property type="component" value="Unassembled WGS sequence"/>
</dbReference>
<dbReference type="SUPFAM" id="SSF54236">
    <property type="entry name" value="Ubiquitin-like"/>
    <property type="match status" value="1"/>
</dbReference>
<gene>
    <name evidence="2" type="ORF">SMN809_LOCUS82996</name>
</gene>
<sequence>LATLTNTLNNIEIELVDSGNSSSSSAISDLNGNHQVGSEEHFSDSGLSQSTDSISLPLISQQISNASSILSCDTLKNTNGENQIRLALEKIHEANIKKLFVKIYNEDQSTKNILIDETMSVYQILILLFHKYHLRPTLNYSIVEDLPDLHLYRIFEDHQNLINDGLIYWARDTC</sequence>
<dbReference type="InterPro" id="IPR000159">
    <property type="entry name" value="RA_dom"/>
</dbReference>
<feature type="non-terminal residue" evidence="2">
    <location>
        <position position="174"/>
    </location>
</feature>
<organism evidence="2 3">
    <name type="scientific">Rotaria magnacalcarata</name>
    <dbReference type="NCBI Taxonomy" id="392030"/>
    <lineage>
        <taxon>Eukaryota</taxon>
        <taxon>Metazoa</taxon>
        <taxon>Spiralia</taxon>
        <taxon>Gnathifera</taxon>
        <taxon>Rotifera</taxon>
        <taxon>Eurotatoria</taxon>
        <taxon>Bdelloidea</taxon>
        <taxon>Philodinida</taxon>
        <taxon>Philodinidae</taxon>
        <taxon>Rotaria</taxon>
    </lineage>
</organism>
<protein>
    <recommendedName>
        <fullName evidence="1">Ras-associating domain-containing protein</fullName>
    </recommendedName>
</protein>
<dbReference type="InterPro" id="IPR039664">
    <property type="entry name" value="GRB/APBB1IP"/>
</dbReference>
<evidence type="ECO:0000313" key="2">
    <source>
        <dbReference type="EMBL" id="CAF5222772.1"/>
    </source>
</evidence>
<dbReference type="InterPro" id="IPR029071">
    <property type="entry name" value="Ubiquitin-like_domsf"/>
</dbReference>
<accession>A0A8S3K0D5</accession>
<evidence type="ECO:0000313" key="3">
    <source>
        <dbReference type="Proteomes" id="UP000676336"/>
    </source>
</evidence>
<reference evidence="2" key="1">
    <citation type="submission" date="2021-02" db="EMBL/GenBank/DDBJ databases">
        <authorList>
            <person name="Nowell W R."/>
        </authorList>
    </citation>
    <scope>NUCLEOTIDE SEQUENCE</scope>
</reference>
<dbReference type="PANTHER" id="PTHR11243:SF23">
    <property type="entry name" value="LD06925P"/>
    <property type="match status" value="1"/>
</dbReference>
<evidence type="ECO:0000259" key="1">
    <source>
        <dbReference type="PROSITE" id="PS50200"/>
    </source>
</evidence>
<dbReference type="Pfam" id="PF21989">
    <property type="entry name" value="RA_2"/>
    <property type="match status" value="1"/>
</dbReference>
<name>A0A8S3K0D5_9BILA</name>
<dbReference type="PANTHER" id="PTHR11243">
    <property type="entry name" value="GROWTH FACTOR RECEPTOR-BOUND PROTEIN"/>
    <property type="match status" value="1"/>
</dbReference>
<dbReference type="PROSITE" id="PS50200">
    <property type="entry name" value="RA"/>
    <property type="match status" value="1"/>
</dbReference>
<proteinExistence type="predicted"/>
<dbReference type="AlphaFoldDB" id="A0A8S3K0D5"/>
<dbReference type="Gene3D" id="3.10.20.90">
    <property type="entry name" value="Phosphatidylinositol 3-kinase Catalytic Subunit, Chain A, domain 1"/>
    <property type="match status" value="1"/>
</dbReference>
<feature type="non-terminal residue" evidence="2">
    <location>
        <position position="1"/>
    </location>
</feature>
<dbReference type="EMBL" id="CAJOBI010353781">
    <property type="protein sequence ID" value="CAF5222772.1"/>
    <property type="molecule type" value="Genomic_DNA"/>
</dbReference>
<comment type="caution">
    <text evidence="2">The sequence shown here is derived from an EMBL/GenBank/DDBJ whole genome shotgun (WGS) entry which is preliminary data.</text>
</comment>
<feature type="domain" description="Ras-associating" evidence="1">
    <location>
        <begin position="97"/>
        <end position="158"/>
    </location>
</feature>